<organism evidence="1 2">
    <name type="scientific">Neotamlana nanhaiensis</name>
    <dbReference type="NCBI Taxonomy" id="1382798"/>
    <lineage>
        <taxon>Bacteria</taxon>
        <taxon>Pseudomonadati</taxon>
        <taxon>Bacteroidota</taxon>
        <taxon>Flavobacteriia</taxon>
        <taxon>Flavobacteriales</taxon>
        <taxon>Flavobacteriaceae</taxon>
        <taxon>Neotamlana</taxon>
    </lineage>
</organism>
<dbReference type="OrthoDB" id="9804511at2"/>
<comment type="caution">
    <text evidence="1">The sequence shown here is derived from an EMBL/GenBank/DDBJ whole genome shotgun (WGS) entry which is preliminary data.</text>
</comment>
<proteinExistence type="predicted"/>
<reference evidence="1 2" key="1">
    <citation type="journal article" date="2015" name="Antonie Van Leeuwenhoek">
        <title>Tamlana nanhaiensis sp. nov., isolated from surface seawater collected from the South China Sea.</title>
        <authorList>
            <person name="Liu X."/>
            <person name="Lai Q."/>
            <person name="Du Y."/>
            <person name="Li G."/>
            <person name="Sun F."/>
            <person name="Shao Z."/>
        </authorList>
    </citation>
    <scope>NUCLEOTIDE SEQUENCE [LARGE SCALE GENOMIC DNA]</scope>
    <source>
        <strain evidence="1 2">FHC16</strain>
    </source>
</reference>
<dbReference type="Proteomes" id="UP000032361">
    <property type="component" value="Unassembled WGS sequence"/>
</dbReference>
<name>A0A0D7W0W7_9FLAO</name>
<accession>A0A0D7W0W7</accession>
<dbReference type="AlphaFoldDB" id="A0A0D7W0W7"/>
<gene>
    <name evidence="1" type="ORF">PK35_13835</name>
</gene>
<dbReference type="PATRIC" id="fig|1382798.3.peg.1329"/>
<protein>
    <submittedName>
        <fullName evidence="1">Uncharacterized protein</fullName>
    </submittedName>
</protein>
<dbReference type="RefSeq" id="WP_044627165.1">
    <property type="nucleotide sequence ID" value="NZ_JTDV01000014.1"/>
</dbReference>
<keyword evidence="2" id="KW-1185">Reference proteome</keyword>
<dbReference type="STRING" id="1382798.PK35_13835"/>
<sequence length="247" mass="26338">MKKIGIIITLIFSIVLFTDCKENDDTPAILSIDYVGFESDFQIGVDPSGTVSKEVKIAVSQLSGSERTFNLSINSDLTTANPSAYSIPSSVSIPANSKSGSFLVEVIGTNVNASGNDLLVINIIDETENLFISDPISLNLKQVCPNPELILDITFDTYPEEIYWVISDESDNTVFESITPAAYGAYTGLTGGITRNMCLQSGTYTFTILDGYEDGAGPFTLTLEDGTLLGSSDGAYGAGTTITFTIP</sequence>
<dbReference type="EMBL" id="JTDV01000014">
    <property type="protein sequence ID" value="KJD31492.1"/>
    <property type="molecule type" value="Genomic_DNA"/>
</dbReference>
<evidence type="ECO:0000313" key="1">
    <source>
        <dbReference type="EMBL" id="KJD31492.1"/>
    </source>
</evidence>
<evidence type="ECO:0000313" key="2">
    <source>
        <dbReference type="Proteomes" id="UP000032361"/>
    </source>
</evidence>